<gene>
    <name evidence="1" type="ORF">DS832_07770</name>
</gene>
<organism evidence="1 2">
    <name type="scientific">Bombilactobacillus bombi</name>
    <dbReference type="NCBI Taxonomy" id="1303590"/>
    <lineage>
        <taxon>Bacteria</taxon>
        <taxon>Bacillati</taxon>
        <taxon>Bacillota</taxon>
        <taxon>Bacilli</taxon>
        <taxon>Lactobacillales</taxon>
        <taxon>Lactobacillaceae</taxon>
        <taxon>Bombilactobacillus</taxon>
    </lineage>
</organism>
<dbReference type="EMBL" id="QOCS01000020">
    <property type="protein sequence ID" value="RHW45413.1"/>
    <property type="molecule type" value="Genomic_DNA"/>
</dbReference>
<evidence type="ECO:0000313" key="2">
    <source>
        <dbReference type="Proteomes" id="UP000284822"/>
    </source>
</evidence>
<reference evidence="1 2" key="1">
    <citation type="submission" date="2018-07" db="EMBL/GenBank/DDBJ databases">
        <title>Genome sequences of six Lactobacillus spp. isolated from bumble bee guts.</title>
        <authorList>
            <person name="Motta E.V.S."/>
            <person name="Moran N.A."/>
        </authorList>
    </citation>
    <scope>NUCLEOTIDE SEQUENCE [LARGE SCALE GENOMIC DNA]</scope>
    <source>
        <strain evidence="1 2">LV-8.1</strain>
    </source>
</reference>
<proteinExistence type="predicted"/>
<dbReference type="Proteomes" id="UP000284822">
    <property type="component" value="Unassembled WGS sequence"/>
</dbReference>
<name>A0A3R6ZUM0_9LACO</name>
<accession>A0A3R6ZUM0</accession>
<protein>
    <submittedName>
        <fullName evidence="1">Bacteriocin biosynthesis cyclodehydratase</fullName>
    </submittedName>
</protein>
<evidence type="ECO:0000313" key="1">
    <source>
        <dbReference type="EMBL" id="RHW45413.1"/>
    </source>
</evidence>
<dbReference type="AlphaFoldDB" id="A0A3R6ZUM0"/>
<sequence length="307" mass="35687">MKTYYVPANLKVINNEDSFILHKGVINSSIVEIDKNSSSESFKSAFKYFIEKGSISINSNDELYEDFEQLNKMGLISVQLSNPKNNLIIVNSNDEKFYKNFLSNDAEIIKMNDVLTLDEAKLINEDKDPLKIEKLKQKKQEFFASYSWVYLIDSMYYLTRIRALNRLMKMLKKISTFAISDNDNLYFLAIKHGKTGCFECLENEIMTKFSGMMSDYNEIEENNEFSESLSMKSLILSLVSKEIQSINTYRQSVLMGNYIHFYLPTYEYEFNTNRISTACKVCSTINNIKFQEQNLRSINVLRKLGAK</sequence>
<dbReference type="RefSeq" id="WP_118911075.1">
    <property type="nucleotide sequence ID" value="NZ_QOCS01000020.1"/>
</dbReference>
<comment type="caution">
    <text evidence="1">The sequence shown here is derived from an EMBL/GenBank/DDBJ whole genome shotgun (WGS) entry which is preliminary data.</text>
</comment>